<evidence type="ECO:0000313" key="10">
    <source>
        <dbReference type="EMBL" id="OGE01117.1"/>
    </source>
</evidence>
<dbReference type="GO" id="GO:0016020">
    <property type="term" value="C:membrane"/>
    <property type="evidence" value="ECO:0007669"/>
    <property type="project" value="GOC"/>
</dbReference>
<accession>A0A1F5HAD2</accession>
<dbReference type="InterPro" id="IPR007315">
    <property type="entry name" value="PIG-V/Gpi18"/>
</dbReference>
<dbReference type="PANTHER" id="PTHR12468:SF2">
    <property type="entry name" value="GPI MANNOSYLTRANSFERASE 2"/>
    <property type="match status" value="1"/>
</dbReference>
<comment type="pathway">
    <text evidence="2">Glycolipid biosynthesis; glycosylphosphatidylinositol-anchor biosynthesis.</text>
</comment>
<dbReference type="EMBL" id="MFCA01000029">
    <property type="protein sequence ID" value="OGE01117.1"/>
    <property type="molecule type" value="Genomic_DNA"/>
</dbReference>
<evidence type="ECO:0000313" key="11">
    <source>
        <dbReference type="Proteomes" id="UP000176751"/>
    </source>
</evidence>
<dbReference type="Pfam" id="PF04188">
    <property type="entry name" value="Mannosyl_trans2"/>
    <property type="match status" value="1"/>
</dbReference>
<keyword evidence="9" id="KW-0472">Membrane</keyword>
<dbReference type="Proteomes" id="UP000176751">
    <property type="component" value="Unassembled WGS sequence"/>
</dbReference>
<evidence type="ECO:0000256" key="6">
    <source>
        <dbReference type="ARBA" id="ARBA00022692"/>
    </source>
</evidence>
<proteinExistence type="predicted"/>
<evidence type="ECO:0000256" key="3">
    <source>
        <dbReference type="ARBA" id="ARBA00022502"/>
    </source>
</evidence>
<keyword evidence="4" id="KW-0328">Glycosyltransferase</keyword>
<keyword evidence="7" id="KW-0256">Endoplasmic reticulum</keyword>
<dbReference type="PANTHER" id="PTHR12468">
    <property type="entry name" value="GPI MANNOSYLTRANSFERASE 2"/>
    <property type="match status" value="1"/>
</dbReference>
<dbReference type="AlphaFoldDB" id="A0A1F5HAD2"/>
<evidence type="ECO:0000256" key="7">
    <source>
        <dbReference type="ARBA" id="ARBA00022824"/>
    </source>
</evidence>
<keyword evidence="5" id="KW-0808">Transferase</keyword>
<comment type="caution">
    <text evidence="10">The sequence shown here is derived from an EMBL/GenBank/DDBJ whole genome shotgun (WGS) entry which is preliminary data.</text>
</comment>
<evidence type="ECO:0008006" key="12">
    <source>
        <dbReference type="Google" id="ProtNLM"/>
    </source>
</evidence>
<evidence type="ECO:0000256" key="9">
    <source>
        <dbReference type="ARBA" id="ARBA00023136"/>
    </source>
</evidence>
<reference evidence="10 11" key="1">
    <citation type="journal article" date="2016" name="Nat. Commun.">
        <title>Thousands of microbial genomes shed light on interconnected biogeochemical processes in an aquifer system.</title>
        <authorList>
            <person name="Anantharaman K."/>
            <person name="Brown C.T."/>
            <person name="Hug L.A."/>
            <person name="Sharon I."/>
            <person name="Castelle C.J."/>
            <person name="Probst A.J."/>
            <person name="Thomas B.C."/>
            <person name="Singh A."/>
            <person name="Wilkins M.J."/>
            <person name="Karaoz U."/>
            <person name="Brodie E.L."/>
            <person name="Williams K.H."/>
            <person name="Hubbard S.S."/>
            <person name="Banfield J.F."/>
        </authorList>
    </citation>
    <scope>NUCLEOTIDE SEQUENCE [LARGE SCALE GENOMIC DNA]</scope>
</reference>
<dbReference type="GO" id="GO:0031501">
    <property type="term" value="C:mannosyltransferase complex"/>
    <property type="evidence" value="ECO:0007669"/>
    <property type="project" value="TreeGrafter"/>
</dbReference>
<comment type="subcellular location">
    <subcellularLocation>
        <location evidence="1">Endoplasmic reticulum membrane</location>
        <topology evidence="1">Multi-pass membrane protein</topology>
    </subcellularLocation>
</comment>
<dbReference type="STRING" id="1797737.A2196_00190"/>
<evidence type="ECO:0000256" key="5">
    <source>
        <dbReference type="ARBA" id="ARBA00022679"/>
    </source>
</evidence>
<name>A0A1F5HAD2_9BACT</name>
<keyword evidence="8" id="KW-1133">Transmembrane helix</keyword>
<organism evidence="10 11">
    <name type="scientific">Candidatus Curtissbacteria bacterium RIFOXYA1_FULL_41_14</name>
    <dbReference type="NCBI Taxonomy" id="1797737"/>
    <lineage>
        <taxon>Bacteria</taxon>
        <taxon>Candidatus Curtissiibacteriota</taxon>
    </lineage>
</organism>
<evidence type="ECO:0000256" key="2">
    <source>
        <dbReference type="ARBA" id="ARBA00004687"/>
    </source>
</evidence>
<sequence>MILKIFLFWRLGLFLITYLGSMTIPLVANGGIGAIGPNRKFDFWASWAQWDGGHFYNISKFGYFEPNQYAFFPLFPLFIKIGSYPLLGSHLLSGLLIANVLYLAFLYTFFRLVHLKFGQKTAVASLFTVVLFPTSFFSVAFYSESLLLILTALTLLLLERNKPYLASITIILATLTRFVGIFLVLPLIFYLLKSVNFKLRKINLRFLSIPISLSGVLGYGAFLYLKFKDPFYFFTVQSTWHRSVVSPLSTVYSYLSQNFTSKPYNDYLDIIATVSFVLILIAGVKKIPLSWILFGLLVVIVPASSGTLTSMPRYVLASLPAFVLIGMFLKDRRILSILIWVIFLSLQMFLAIKFVGGYWVA</sequence>
<evidence type="ECO:0000256" key="4">
    <source>
        <dbReference type="ARBA" id="ARBA00022676"/>
    </source>
</evidence>
<gene>
    <name evidence="10" type="ORF">A2196_00190</name>
</gene>
<evidence type="ECO:0000256" key="8">
    <source>
        <dbReference type="ARBA" id="ARBA00022989"/>
    </source>
</evidence>
<keyword evidence="6" id="KW-0812">Transmembrane</keyword>
<dbReference type="UniPathway" id="UPA00196"/>
<dbReference type="GO" id="GO:0000009">
    <property type="term" value="F:alpha-1,6-mannosyltransferase activity"/>
    <property type="evidence" value="ECO:0007669"/>
    <property type="project" value="InterPro"/>
</dbReference>
<keyword evidence="3" id="KW-0337">GPI-anchor biosynthesis</keyword>
<dbReference type="GO" id="GO:0004376">
    <property type="term" value="F:GPI mannosyltransferase activity"/>
    <property type="evidence" value="ECO:0007669"/>
    <property type="project" value="InterPro"/>
</dbReference>
<protein>
    <recommendedName>
        <fullName evidence="12">Glycosyltransferase RgtA/B/C/D-like domain-containing protein</fullName>
    </recommendedName>
</protein>
<dbReference type="GO" id="GO:0006506">
    <property type="term" value="P:GPI anchor biosynthetic process"/>
    <property type="evidence" value="ECO:0007669"/>
    <property type="project" value="UniProtKB-UniPathway"/>
</dbReference>
<evidence type="ECO:0000256" key="1">
    <source>
        <dbReference type="ARBA" id="ARBA00004477"/>
    </source>
</evidence>